<dbReference type="HOGENOM" id="CLU_3075624_0_0_9"/>
<dbReference type="STRING" id="931626.Awo_c26870"/>
<dbReference type="EMBL" id="CP002987">
    <property type="protein sequence ID" value="AFA49440.1"/>
    <property type="molecule type" value="Genomic_DNA"/>
</dbReference>
<dbReference type="KEGG" id="awo:Awo_c26870"/>
<name>H6LFF3_ACEWD</name>
<accession>H6LFF3</accession>
<reference evidence="1 2" key="2">
    <citation type="journal article" date="2012" name="PLoS ONE">
        <title>An ancient pathway combining carbon dioxide fixation with the generation and utilization of a sodium ion gradient for ATP synthesis.</title>
        <authorList>
            <person name="Poehlein A."/>
            <person name="Schmidt S."/>
            <person name="Kaster A.K."/>
            <person name="Goenrich M."/>
            <person name="Vollmers J."/>
            <person name="Thurmer A."/>
            <person name="Bertsch J."/>
            <person name="Schuchmann K."/>
            <person name="Voigt B."/>
            <person name="Hecker M."/>
            <person name="Daniel R."/>
            <person name="Thauer R.K."/>
            <person name="Gottschalk G."/>
            <person name="Muller V."/>
        </authorList>
    </citation>
    <scope>NUCLEOTIDE SEQUENCE [LARGE SCALE GENOMIC DNA]</scope>
    <source>
        <strain evidence="2">ATCC 29683 / DSM 1030 / JCM 2381 / KCTC 1655 / WB1</strain>
    </source>
</reference>
<organism evidence="1 2">
    <name type="scientific">Acetobacterium woodii (strain ATCC 29683 / DSM 1030 / JCM 2381 / KCTC 1655 / WB1)</name>
    <dbReference type="NCBI Taxonomy" id="931626"/>
    <lineage>
        <taxon>Bacteria</taxon>
        <taxon>Bacillati</taxon>
        <taxon>Bacillota</taxon>
        <taxon>Clostridia</taxon>
        <taxon>Eubacteriales</taxon>
        <taxon>Eubacteriaceae</taxon>
        <taxon>Acetobacterium</taxon>
    </lineage>
</organism>
<gene>
    <name evidence="1" type="ordered locus">Awo_c26870</name>
</gene>
<evidence type="ECO:0000313" key="1">
    <source>
        <dbReference type="EMBL" id="AFA49440.1"/>
    </source>
</evidence>
<dbReference type="Proteomes" id="UP000007177">
    <property type="component" value="Chromosome"/>
</dbReference>
<protein>
    <submittedName>
        <fullName evidence="1">Uncharacterized protein</fullName>
    </submittedName>
</protein>
<evidence type="ECO:0000313" key="2">
    <source>
        <dbReference type="Proteomes" id="UP000007177"/>
    </source>
</evidence>
<keyword evidence="2" id="KW-1185">Reference proteome</keyword>
<reference evidence="2" key="1">
    <citation type="submission" date="2011-07" db="EMBL/GenBank/DDBJ databases">
        <title>Complete genome sequence of Acetobacterium woodii.</title>
        <authorList>
            <person name="Poehlein A."/>
            <person name="Schmidt S."/>
            <person name="Kaster A.-K."/>
            <person name="Goenrich M."/>
            <person name="Vollmers J."/>
            <person name="Thuermer A."/>
            <person name="Gottschalk G."/>
            <person name="Thauer R.K."/>
            <person name="Daniel R."/>
            <person name="Mueller V."/>
        </authorList>
    </citation>
    <scope>NUCLEOTIDE SEQUENCE [LARGE SCALE GENOMIC DNA]</scope>
    <source>
        <strain evidence="2">ATCC 29683 / DSM 1030 / JCM 2381 / KCTC 1655 / WB1</strain>
    </source>
</reference>
<proteinExistence type="predicted"/>
<sequence>MHAIRTVAIKALAKNSLFAATVHLETHNMIEQLSVLPLILFAVCSEGKPSLF</sequence>
<dbReference type="AlphaFoldDB" id="H6LFF3"/>